<keyword evidence="2" id="KW-1133">Transmembrane helix</keyword>
<feature type="compositionally biased region" description="Polar residues" evidence="1">
    <location>
        <begin position="364"/>
        <end position="380"/>
    </location>
</feature>
<feature type="region of interest" description="Disordered" evidence="1">
    <location>
        <begin position="440"/>
        <end position="502"/>
    </location>
</feature>
<feature type="domain" description="Immunoglobulin I-set" evidence="3">
    <location>
        <begin position="13"/>
        <end position="95"/>
    </location>
</feature>
<evidence type="ECO:0000313" key="5">
    <source>
        <dbReference type="Proteomes" id="UP001209878"/>
    </source>
</evidence>
<feature type="region of interest" description="Disordered" evidence="1">
    <location>
        <begin position="222"/>
        <end position="392"/>
    </location>
</feature>
<feature type="compositionally biased region" description="Basic and acidic residues" evidence="1">
    <location>
        <begin position="1292"/>
        <end position="1301"/>
    </location>
</feature>
<keyword evidence="5" id="KW-1185">Reference proteome</keyword>
<feature type="region of interest" description="Disordered" evidence="1">
    <location>
        <begin position="119"/>
        <end position="150"/>
    </location>
</feature>
<evidence type="ECO:0000256" key="2">
    <source>
        <dbReference type="SAM" id="Phobius"/>
    </source>
</evidence>
<feature type="compositionally biased region" description="Acidic residues" evidence="1">
    <location>
        <begin position="1711"/>
        <end position="1726"/>
    </location>
</feature>
<dbReference type="InterPro" id="IPR013098">
    <property type="entry name" value="Ig_I-set"/>
</dbReference>
<feature type="region of interest" description="Disordered" evidence="1">
    <location>
        <begin position="527"/>
        <end position="567"/>
    </location>
</feature>
<feature type="compositionally biased region" description="Basic and acidic residues" evidence="1">
    <location>
        <begin position="1674"/>
        <end position="1687"/>
    </location>
</feature>
<feature type="compositionally biased region" description="Low complexity" evidence="1">
    <location>
        <begin position="893"/>
        <end position="908"/>
    </location>
</feature>
<evidence type="ECO:0000259" key="3">
    <source>
        <dbReference type="Pfam" id="PF07679"/>
    </source>
</evidence>
<feature type="compositionally biased region" description="Polar residues" evidence="1">
    <location>
        <begin position="1374"/>
        <end position="1387"/>
    </location>
</feature>
<proteinExistence type="predicted"/>
<feature type="region of interest" description="Disordered" evidence="1">
    <location>
        <begin position="1199"/>
        <end position="1390"/>
    </location>
</feature>
<feature type="region of interest" description="Disordered" evidence="1">
    <location>
        <begin position="684"/>
        <end position="754"/>
    </location>
</feature>
<feature type="compositionally biased region" description="Low complexity" evidence="1">
    <location>
        <begin position="275"/>
        <end position="288"/>
    </location>
</feature>
<feature type="compositionally biased region" description="Basic and acidic residues" evidence="1">
    <location>
        <begin position="457"/>
        <end position="476"/>
    </location>
</feature>
<evidence type="ECO:0000313" key="4">
    <source>
        <dbReference type="EMBL" id="KAK2187187.1"/>
    </source>
</evidence>
<evidence type="ECO:0000256" key="1">
    <source>
        <dbReference type="SAM" id="MobiDB-lite"/>
    </source>
</evidence>
<keyword evidence="2" id="KW-0812">Transmembrane</keyword>
<feature type="region of interest" description="Disordered" evidence="1">
    <location>
        <begin position="1650"/>
        <end position="1794"/>
    </location>
</feature>
<feature type="compositionally biased region" description="Low complexity" evidence="1">
    <location>
        <begin position="1222"/>
        <end position="1234"/>
    </location>
</feature>
<feature type="compositionally biased region" description="Acidic residues" evidence="1">
    <location>
        <begin position="442"/>
        <end position="456"/>
    </location>
</feature>
<feature type="compositionally biased region" description="Basic and acidic residues" evidence="1">
    <location>
        <begin position="1360"/>
        <end position="1372"/>
    </location>
</feature>
<feature type="region of interest" description="Disordered" evidence="1">
    <location>
        <begin position="1006"/>
        <end position="1112"/>
    </location>
</feature>
<dbReference type="Proteomes" id="UP001209878">
    <property type="component" value="Unassembled WGS sequence"/>
</dbReference>
<dbReference type="InterPro" id="IPR036179">
    <property type="entry name" value="Ig-like_dom_sf"/>
</dbReference>
<dbReference type="Gene3D" id="2.60.40.10">
    <property type="entry name" value="Immunoglobulins"/>
    <property type="match status" value="1"/>
</dbReference>
<feature type="compositionally biased region" description="Basic and acidic residues" evidence="1">
    <location>
        <begin position="1199"/>
        <end position="1221"/>
    </location>
</feature>
<sequence length="1852" mass="201372">MLPPRIDTSRLKHPVVAKLANPVTLSVEVSGYPRPSVRWYIGRREVREGDGLQLAVDGRRYELHVDQATDELARGVTVIAANSVGVYTSEIPVKVYKDSVVLQRRRKLRLIRPGQSLNNVSRTFSERPRRPSTADSLQSEGSGHWPPACSPRHGRRVFDFELQNLPSSPASGRRYLSSGDPDVSFECIQEPSERTIGGRHRYHSDAVFDDVRARAPIASTPEVNAIELSPTPPPQQEVRSEARVRPVRSKPPPAPPMRSSSLVSSPSSTATECTASTQRSPRQSASPSPRREISLQQPASPSPHRETIQRLSASPSPRREISLQQPASPSPHRETIQRLSASPSPRRETSLQQSASPSLRRETSPQQYSAPSPRRQTNGFIPSAPEGIINPAFHPSVSLEKQVSEFFEPSAMEPEVDDGDDIWRLMGFKLSELCRVILKEPEEPEEQQEDEEPSEEPEVKPLSKTTVDEPIRERQSNRVSEFSRLPPTNTGESVTCVRGGSTGVTDDTEQLINRVKHDRAIAFGRRPETTSQRDVGDVSGEPRCGGGTNLDGVTRDRTEPSVDGHSQRKPVAFVSPFTADCPHDREQANDQVDLRRGRTKHVVQGRVVDVVSDYDTVKSKAGEDLACPFVWQNGAVGRTSRDADAVVVAGNHVNDTGVESRTVGVVGCVTGTDGDSVLVTNAGSHAKANRHSTVTDTQQNGAIEGGGIISSRSGKKQKSSKSRDAKEKKKGKKHKKGKKNSPWDCCGSQKASEQNVLEQEMEETSVIPIRHTAIDSTTIYASNDTHDVMYSEGVIEIPTGVHNGGLDLAKVHSQENNVDKNQPIGDAATGPSRPSEVEEILQHAQEVDKYVREIKTQHYLNYGSAGVATSDVSKSDVITTDGSDVKLIGDSPNDNSSVRSDGSSSAVATAETGDVTSPGACDTQAESYADPVGRPARTKRGKLRQIVELNRGGSEEHRVVEIQVVPASDCGRTDIQALIESTEAINVDALVDESLRQCLASMTFARPDYRPPAEDSGMNDPGDVPMKRRKREEEENGSDAAEGQGSGFPITSSCEDDFAQQEPFPDQWDVNKLPGRDTGAEDMPATGDQYASNEGSGETEVHKHRQVRSPAHTDEVTDIVGIPGHVDTGARRASGSHSDDILFDEEYRVYDARELEMDAVSDEISLASFNTVIAVEATLASTEPRQADFGVPVDELRQATERHQTDREATTETTSTDKDDATTTTTSEVNTASADFEKAGDTGADKATTDDASADKATTDDDFERSCELSTDATERKDGHAYTRSSSLPQSERTERFEYEVRGQVVETTRPASTRDFSRDSSGDSSRDSRGSSVDRCESFECEVRKQLHRPSVTSGDPDADPRDPEVDELRTHSPVSLSRDSTTPESDNAAEIELKIVESDDDGDTAVVAAISRDTHARLYTLENTSDDYDLTRSHDNVEAYGLDNEESDSDTARDCAREAGNFYAADGREKTARAPVSDVIAFNENAGNSRTRTYSGGSATSSQTDNDFDAMAVEYEKMACNNDDGEFTDVTARNGEFQNDVIMDKETDVSSGEIQEHSADDMRGVVTSTSDTEDIPRGYDTMLPTQNDQTRQRAVIPGGCSSMITPIIVITEYCEPTPGSASYDGTFDLDDCQSGACYMNVDDNVTSVDDVSEGDYSPNRCEQGNEDNIYENTREPVKDDGDETRGGSTGSRSDVDVTAIDNQPGATGDDVDVELLMSDSDDVVSDNKEDNASADVPGADVVSEPDVRRRHVGDASVAAAATTPEGATFTEQAPRQRAPNPPESASALPRQPEAASAVVGRRGQDFLSDLLVEKACLEGFFSNIGSLVFLLLAVFLFHMMDMFSRNHSPD</sequence>
<feature type="region of interest" description="Disordered" evidence="1">
    <location>
        <begin position="882"/>
        <end position="935"/>
    </location>
</feature>
<organism evidence="4 5">
    <name type="scientific">Ridgeia piscesae</name>
    <name type="common">Tubeworm</name>
    <dbReference type="NCBI Taxonomy" id="27915"/>
    <lineage>
        <taxon>Eukaryota</taxon>
        <taxon>Metazoa</taxon>
        <taxon>Spiralia</taxon>
        <taxon>Lophotrochozoa</taxon>
        <taxon>Annelida</taxon>
        <taxon>Polychaeta</taxon>
        <taxon>Sedentaria</taxon>
        <taxon>Canalipalpata</taxon>
        <taxon>Sabellida</taxon>
        <taxon>Siboglinidae</taxon>
        <taxon>Ridgeia</taxon>
    </lineage>
</organism>
<name>A0AAD9UF57_RIDPI</name>
<feature type="transmembrane region" description="Helical" evidence="2">
    <location>
        <begin position="1822"/>
        <end position="1842"/>
    </location>
</feature>
<keyword evidence="2" id="KW-0472">Membrane</keyword>
<reference evidence="4" key="1">
    <citation type="journal article" date="2023" name="Mol. Biol. Evol.">
        <title>Third-Generation Sequencing Reveals the Adaptive Role of the Epigenome in Three Deep-Sea Polychaetes.</title>
        <authorList>
            <person name="Perez M."/>
            <person name="Aroh O."/>
            <person name="Sun Y."/>
            <person name="Lan Y."/>
            <person name="Juniper S.K."/>
            <person name="Young C.R."/>
            <person name="Angers B."/>
            <person name="Qian P.Y."/>
        </authorList>
    </citation>
    <scope>NUCLEOTIDE SEQUENCE</scope>
    <source>
        <strain evidence="4">R07B-5</strain>
    </source>
</reference>
<dbReference type="SUPFAM" id="SSF48726">
    <property type="entry name" value="Immunoglobulin"/>
    <property type="match status" value="1"/>
</dbReference>
<feature type="compositionally biased region" description="Polar residues" evidence="1">
    <location>
        <begin position="691"/>
        <end position="701"/>
    </location>
</feature>
<gene>
    <name evidence="4" type="ORF">NP493_176g02025</name>
</gene>
<feature type="compositionally biased region" description="Basic and acidic residues" evidence="1">
    <location>
        <begin position="1316"/>
        <end position="1346"/>
    </location>
</feature>
<dbReference type="Pfam" id="PF07679">
    <property type="entry name" value="I-set"/>
    <property type="match status" value="1"/>
</dbReference>
<feature type="compositionally biased region" description="Basic residues" evidence="1">
    <location>
        <begin position="728"/>
        <end position="739"/>
    </location>
</feature>
<dbReference type="InterPro" id="IPR013783">
    <property type="entry name" value="Ig-like_fold"/>
</dbReference>
<accession>A0AAD9UF57</accession>
<dbReference type="EMBL" id="JAODUO010000175">
    <property type="protein sequence ID" value="KAK2187187.1"/>
    <property type="molecule type" value="Genomic_DNA"/>
</dbReference>
<feature type="compositionally biased region" description="Low complexity" evidence="1">
    <location>
        <begin position="257"/>
        <end position="268"/>
    </location>
</feature>
<feature type="compositionally biased region" description="Basic and acidic residues" evidence="1">
    <location>
        <begin position="553"/>
        <end position="566"/>
    </location>
</feature>
<feature type="compositionally biased region" description="Basic and acidic residues" evidence="1">
    <location>
        <begin position="1235"/>
        <end position="1281"/>
    </location>
</feature>
<protein>
    <recommendedName>
        <fullName evidence="3">Immunoglobulin I-set domain-containing protein</fullName>
    </recommendedName>
</protein>
<comment type="caution">
    <text evidence="4">The sequence shown here is derived from an EMBL/GenBank/DDBJ whole genome shotgun (WGS) entry which is preliminary data.</text>
</comment>